<dbReference type="Pfam" id="PF03070">
    <property type="entry name" value="TENA_THI-4"/>
    <property type="match status" value="1"/>
</dbReference>
<keyword evidence="1" id="KW-0378">Hydrolase</keyword>
<dbReference type="GO" id="GO:0009228">
    <property type="term" value="P:thiamine biosynthetic process"/>
    <property type="evidence" value="ECO:0007669"/>
    <property type="project" value="UniProtKB-KW"/>
</dbReference>
<protein>
    <recommendedName>
        <fullName evidence="1">Aminopyrimidine aminohydrolase</fullName>
        <ecNumber evidence="1">3.5.99.2</ecNumber>
    </recommendedName>
</protein>
<dbReference type="InterPro" id="IPR050967">
    <property type="entry name" value="Thiamine_Salvage_TenA"/>
</dbReference>
<dbReference type="SUPFAM" id="SSF48613">
    <property type="entry name" value="Heme oxygenase-like"/>
    <property type="match status" value="1"/>
</dbReference>
<proteinExistence type="inferred from homology"/>
<dbReference type="InterPro" id="IPR016084">
    <property type="entry name" value="Haem_Oase-like_multi-hlx"/>
</dbReference>
<accession>A0A7V2B2C7</accession>
<dbReference type="GO" id="GO:0005829">
    <property type="term" value="C:cytosol"/>
    <property type="evidence" value="ECO:0007669"/>
    <property type="project" value="TreeGrafter"/>
</dbReference>
<keyword evidence="1" id="KW-0784">Thiamine biosynthesis</keyword>
<organism evidence="3">
    <name type="scientific">Rhodothermus marinus</name>
    <name type="common">Rhodothermus obamensis</name>
    <dbReference type="NCBI Taxonomy" id="29549"/>
    <lineage>
        <taxon>Bacteria</taxon>
        <taxon>Pseudomonadati</taxon>
        <taxon>Rhodothermota</taxon>
        <taxon>Rhodothermia</taxon>
        <taxon>Rhodothermales</taxon>
        <taxon>Rhodothermaceae</taxon>
        <taxon>Rhodothermus</taxon>
    </lineage>
</organism>
<dbReference type="GO" id="GO:0050334">
    <property type="term" value="F:thiaminase activity"/>
    <property type="evidence" value="ECO:0007669"/>
    <property type="project" value="UniProtKB-EC"/>
</dbReference>
<comment type="caution">
    <text evidence="3">The sequence shown here is derived from an EMBL/GenBank/DDBJ whole genome shotgun (WGS) entry which is preliminary data.</text>
</comment>
<dbReference type="InterPro" id="IPR004305">
    <property type="entry name" value="Thiaminase-2/PQQC"/>
</dbReference>
<evidence type="ECO:0000259" key="2">
    <source>
        <dbReference type="Pfam" id="PF03070"/>
    </source>
</evidence>
<comment type="catalytic activity">
    <reaction evidence="1">
        <text>4-amino-5-aminomethyl-2-methylpyrimidine + H2O = 4-amino-5-hydroxymethyl-2-methylpyrimidine + NH4(+)</text>
        <dbReference type="Rhea" id="RHEA:31799"/>
        <dbReference type="ChEBI" id="CHEBI:15377"/>
        <dbReference type="ChEBI" id="CHEBI:16892"/>
        <dbReference type="ChEBI" id="CHEBI:28938"/>
        <dbReference type="ChEBI" id="CHEBI:63416"/>
        <dbReference type="EC" id="3.5.99.2"/>
    </reaction>
</comment>
<dbReference type="AlphaFoldDB" id="A0A7V2B2C7"/>
<name>A0A7V2B2C7_RHOMR</name>
<evidence type="ECO:0000256" key="1">
    <source>
        <dbReference type="RuleBase" id="RU363093"/>
    </source>
</evidence>
<dbReference type="EC" id="3.5.99.2" evidence="1"/>
<comment type="catalytic activity">
    <reaction evidence="1">
        <text>thiamine + H2O = 5-(2-hydroxyethyl)-4-methylthiazole + 4-amino-5-hydroxymethyl-2-methylpyrimidine + H(+)</text>
        <dbReference type="Rhea" id="RHEA:17509"/>
        <dbReference type="ChEBI" id="CHEBI:15377"/>
        <dbReference type="ChEBI" id="CHEBI:15378"/>
        <dbReference type="ChEBI" id="CHEBI:16892"/>
        <dbReference type="ChEBI" id="CHEBI:17957"/>
        <dbReference type="ChEBI" id="CHEBI:18385"/>
        <dbReference type="EC" id="3.5.99.2"/>
    </reaction>
</comment>
<dbReference type="NCBIfam" id="TIGR04306">
    <property type="entry name" value="salvage_TenA"/>
    <property type="match status" value="1"/>
</dbReference>
<gene>
    <name evidence="3" type="primary">tenA</name>
    <name evidence="3" type="ORF">ENO59_10930</name>
</gene>
<dbReference type="InterPro" id="IPR027574">
    <property type="entry name" value="Thiaminase_II"/>
</dbReference>
<dbReference type="CDD" id="cd19367">
    <property type="entry name" value="TenA_C_ScTHI20-like"/>
    <property type="match status" value="1"/>
</dbReference>
<dbReference type="Gene3D" id="1.20.910.10">
    <property type="entry name" value="Heme oxygenase-like"/>
    <property type="match status" value="1"/>
</dbReference>
<comment type="similarity">
    <text evidence="1">Belongs to the TenA family.</text>
</comment>
<evidence type="ECO:0000313" key="3">
    <source>
        <dbReference type="EMBL" id="HER97003.1"/>
    </source>
</evidence>
<dbReference type="PANTHER" id="PTHR43198">
    <property type="entry name" value="BIFUNCTIONAL TH2 PROTEIN"/>
    <property type="match status" value="1"/>
</dbReference>
<dbReference type="PANTHER" id="PTHR43198:SF2">
    <property type="entry name" value="SI:CH1073-67J19.1-RELATED"/>
    <property type="match status" value="1"/>
</dbReference>
<sequence>MNLAVSLPDFPLAPPNSLFARLRQAIAEDWLAYTQHAFVQQLGRGTLPEAAFRHYLIQDYRFLIHFARAWALALVKADALEDMRLAATTISALLEDEMRLHVRYCTRWGLSEAELEAAPEARANLAYTRYVLERGFSGDVLDLQVALAPCIVGYAEIGRTLHQQFAEDLSQNPYREWIETYAGEAYQQVARNAIIHLDRLAARRLTEARFPALVETFRQATRLEVAFWDMGLEMAW</sequence>
<feature type="domain" description="Thiaminase-2/PQQC" evidence="2">
    <location>
        <begin position="25"/>
        <end position="233"/>
    </location>
</feature>
<reference evidence="3" key="1">
    <citation type="journal article" date="2020" name="mSystems">
        <title>Genome- and Community-Level Interaction Insights into Carbon Utilization and Element Cycling Functions of Hydrothermarchaeota in Hydrothermal Sediment.</title>
        <authorList>
            <person name="Zhou Z."/>
            <person name="Liu Y."/>
            <person name="Xu W."/>
            <person name="Pan J."/>
            <person name="Luo Z.H."/>
            <person name="Li M."/>
        </authorList>
    </citation>
    <scope>NUCLEOTIDE SEQUENCE [LARGE SCALE GENOMIC DNA]</scope>
    <source>
        <strain evidence="3">SpSt-143</strain>
    </source>
</reference>
<comment type="pathway">
    <text evidence="1">Cofactor biosynthesis; thiamine diphosphate biosynthesis.</text>
</comment>
<dbReference type="GO" id="GO:0009229">
    <property type="term" value="P:thiamine diphosphate biosynthetic process"/>
    <property type="evidence" value="ECO:0007669"/>
    <property type="project" value="UniProtKB-UniPathway"/>
</dbReference>
<dbReference type="UniPathway" id="UPA00060"/>
<dbReference type="EMBL" id="DSGB01000006">
    <property type="protein sequence ID" value="HER97003.1"/>
    <property type="molecule type" value="Genomic_DNA"/>
</dbReference>
<comment type="function">
    <text evidence="1">Catalyzes an amino-pyrimidine hydrolysis reaction at the C5' of the pyrimidine moiety of thiamine compounds, a reaction that is part of a thiamine salvage pathway.</text>
</comment>